<sequence>MVRKHLPCCYNRRSSSSSRHNDSTSAKCDSPPRSTSHLPPLSAYTETSGYSGLQCSMPAPCAAFVVAGFVAVVRLGVYCRSRSVKQIGQPVRFEAQLCGAGWSSTPTDAALSIQCGTVSPYSCYQFFQKQRSDGRPASSTRGFQFHLPHPIGRSRVLVLNRPNSCSLFALTSEP</sequence>
<dbReference type="EMBL" id="JAWWNJ010000007">
    <property type="protein sequence ID" value="KAK7051773.1"/>
    <property type="molecule type" value="Genomic_DNA"/>
</dbReference>
<feature type="compositionally biased region" description="Polar residues" evidence="1">
    <location>
        <begin position="23"/>
        <end position="37"/>
    </location>
</feature>
<dbReference type="AlphaFoldDB" id="A0AAW0DK55"/>
<comment type="caution">
    <text evidence="3">The sequence shown here is derived from an EMBL/GenBank/DDBJ whole genome shotgun (WGS) entry which is preliminary data.</text>
</comment>
<keyword evidence="2" id="KW-1133">Transmembrane helix</keyword>
<proteinExistence type="predicted"/>
<reference evidence="3 4" key="1">
    <citation type="journal article" date="2024" name="J Genomics">
        <title>Draft genome sequencing and assembly of Favolaschia claudopus CIRM-BRFM 2984 isolated from oak limbs.</title>
        <authorList>
            <person name="Navarro D."/>
            <person name="Drula E."/>
            <person name="Chaduli D."/>
            <person name="Cazenave R."/>
            <person name="Ahrendt S."/>
            <person name="Wang J."/>
            <person name="Lipzen A."/>
            <person name="Daum C."/>
            <person name="Barry K."/>
            <person name="Grigoriev I.V."/>
            <person name="Favel A."/>
            <person name="Rosso M.N."/>
            <person name="Martin F."/>
        </authorList>
    </citation>
    <scope>NUCLEOTIDE SEQUENCE [LARGE SCALE GENOMIC DNA]</scope>
    <source>
        <strain evidence="3 4">CIRM-BRFM 2984</strain>
    </source>
</reference>
<accession>A0AAW0DK55</accession>
<gene>
    <name evidence="3" type="ORF">R3P38DRAFT_3172083</name>
</gene>
<name>A0AAW0DK55_9AGAR</name>
<keyword evidence="4" id="KW-1185">Reference proteome</keyword>
<feature type="region of interest" description="Disordered" evidence="1">
    <location>
        <begin position="1"/>
        <end position="41"/>
    </location>
</feature>
<keyword evidence="2" id="KW-0472">Membrane</keyword>
<evidence type="ECO:0000313" key="4">
    <source>
        <dbReference type="Proteomes" id="UP001362999"/>
    </source>
</evidence>
<evidence type="ECO:0000256" key="2">
    <source>
        <dbReference type="SAM" id="Phobius"/>
    </source>
</evidence>
<dbReference type="Proteomes" id="UP001362999">
    <property type="component" value="Unassembled WGS sequence"/>
</dbReference>
<feature type="transmembrane region" description="Helical" evidence="2">
    <location>
        <begin position="57"/>
        <end position="77"/>
    </location>
</feature>
<evidence type="ECO:0000256" key="1">
    <source>
        <dbReference type="SAM" id="MobiDB-lite"/>
    </source>
</evidence>
<evidence type="ECO:0000313" key="3">
    <source>
        <dbReference type="EMBL" id="KAK7051773.1"/>
    </source>
</evidence>
<organism evidence="3 4">
    <name type="scientific">Favolaschia claudopus</name>
    <dbReference type="NCBI Taxonomy" id="2862362"/>
    <lineage>
        <taxon>Eukaryota</taxon>
        <taxon>Fungi</taxon>
        <taxon>Dikarya</taxon>
        <taxon>Basidiomycota</taxon>
        <taxon>Agaricomycotina</taxon>
        <taxon>Agaricomycetes</taxon>
        <taxon>Agaricomycetidae</taxon>
        <taxon>Agaricales</taxon>
        <taxon>Marasmiineae</taxon>
        <taxon>Mycenaceae</taxon>
        <taxon>Favolaschia</taxon>
    </lineage>
</organism>
<protein>
    <submittedName>
        <fullName evidence="3">Uncharacterized protein</fullName>
    </submittedName>
</protein>
<keyword evidence="2" id="KW-0812">Transmembrane</keyword>